<proteinExistence type="predicted"/>
<dbReference type="Proteomes" id="UP001165492">
    <property type="component" value="Unassembled WGS sequence"/>
</dbReference>
<name>A0ABS8HVK8_9FIRM</name>
<reference evidence="1" key="1">
    <citation type="submission" date="2021-11" db="EMBL/GenBank/DDBJ databases">
        <title>Description of a new species Pelosinus isolated from the bottom sediments of Lake Baikal.</title>
        <authorList>
            <person name="Zakharyuk A."/>
        </authorList>
    </citation>
    <scope>NUCLEOTIDE SEQUENCE</scope>
    <source>
        <strain evidence="1">Bkl1</strain>
    </source>
</reference>
<keyword evidence="2" id="KW-1185">Reference proteome</keyword>
<comment type="caution">
    <text evidence="1">The sequence shown here is derived from an EMBL/GenBank/DDBJ whole genome shotgun (WGS) entry which is preliminary data.</text>
</comment>
<dbReference type="EMBL" id="JAJHJB010000014">
    <property type="protein sequence ID" value="MCC5465984.1"/>
    <property type="molecule type" value="Genomic_DNA"/>
</dbReference>
<sequence>MDKIIRIEKIQDNYPVAVKWVGANQILIGVYPLSHIAGSLDNCQLPSPSMGFRGIYYIGSF</sequence>
<organism evidence="1 2">
    <name type="scientific">Pelosinus baikalensis</name>
    <dbReference type="NCBI Taxonomy" id="2892015"/>
    <lineage>
        <taxon>Bacteria</taxon>
        <taxon>Bacillati</taxon>
        <taxon>Bacillota</taxon>
        <taxon>Negativicutes</taxon>
        <taxon>Selenomonadales</taxon>
        <taxon>Sporomusaceae</taxon>
        <taxon>Pelosinus</taxon>
    </lineage>
</organism>
<protein>
    <submittedName>
        <fullName evidence="1">Uncharacterized protein</fullName>
    </submittedName>
</protein>
<gene>
    <name evidence="1" type="ORF">LMF89_11510</name>
</gene>
<accession>A0ABS8HVK8</accession>
<evidence type="ECO:0000313" key="2">
    <source>
        <dbReference type="Proteomes" id="UP001165492"/>
    </source>
</evidence>
<evidence type="ECO:0000313" key="1">
    <source>
        <dbReference type="EMBL" id="MCC5465984.1"/>
    </source>
</evidence>